<dbReference type="Proteomes" id="UP000054323">
    <property type="component" value="Unassembled WGS sequence"/>
</dbReference>
<dbReference type="PATRIC" id="fig|2198.4.peg.335"/>
<dbReference type="AlphaFoldDB" id="A0A117LPA1"/>
<evidence type="ECO:0000313" key="2">
    <source>
        <dbReference type="Proteomes" id="UP000054323"/>
    </source>
</evidence>
<proteinExistence type="predicted"/>
<reference evidence="2" key="1">
    <citation type="journal article" date="2015" name="MBio">
        <title>Genome-Resolved Metagenomic Analysis Reveals Roles for Candidate Phyla and Other Microbial Community Members in Biogeochemical Transformations in Oil Reservoirs.</title>
        <authorList>
            <person name="Hu P."/>
            <person name="Tom L."/>
            <person name="Singh A."/>
            <person name="Thomas B.C."/>
            <person name="Baker B.J."/>
            <person name="Piceno Y.M."/>
            <person name="Andersen G.L."/>
            <person name="Banfield J.F."/>
        </authorList>
    </citation>
    <scope>NUCLEOTIDE SEQUENCE [LARGE SCALE GENOMIC DNA]</scope>
</reference>
<gene>
    <name evidence="1" type="ORF">XD82_1757</name>
</gene>
<comment type="caution">
    <text evidence="1">The sequence shown here is derived from an EMBL/GenBank/DDBJ whole genome shotgun (WGS) entry which is preliminary data.</text>
</comment>
<evidence type="ECO:0000313" key="1">
    <source>
        <dbReference type="EMBL" id="KUK59889.1"/>
    </source>
</evidence>
<accession>A0A117LPA1</accession>
<sequence length="35" mass="3997">AGRELAERDQAENIRRVKQEMARRVEMGMAAVPAR</sequence>
<name>A0A117LPA1_9EURY</name>
<dbReference type="EMBL" id="LGGD01000275">
    <property type="protein sequence ID" value="KUK59889.1"/>
    <property type="molecule type" value="Genomic_DNA"/>
</dbReference>
<protein>
    <submittedName>
        <fullName evidence="1">Uncharacterized protein</fullName>
    </submittedName>
</protein>
<organism evidence="1 2">
    <name type="scientific">Methanoculleus marisnigri</name>
    <dbReference type="NCBI Taxonomy" id="2198"/>
    <lineage>
        <taxon>Archaea</taxon>
        <taxon>Methanobacteriati</taxon>
        <taxon>Methanobacteriota</taxon>
        <taxon>Stenosarchaea group</taxon>
        <taxon>Methanomicrobia</taxon>
        <taxon>Methanomicrobiales</taxon>
        <taxon>Methanomicrobiaceae</taxon>
        <taxon>Methanoculleus</taxon>
    </lineage>
</organism>
<feature type="non-terminal residue" evidence="1">
    <location>
        <position position="1"/>
    </location>
</feature>